<accession>A0A2H0USU7</accession>
<dbReference type="AlphaFoldDB" id="A0A2H0USU7"/>
<comment type="caution">
    <text evidence="1">The sequence shown here is derived from an EMBL/GenBank/DDBJ whole genome shotgun (WGS) entry which is preliminary data.</text>
</comment>
<reference evidence="2" key="1">
    <citation type="submission" date="2017-09" db="EMBL/GenBank/DDBJ databases">
        <title>Depth-based differentiation of microbial function through sediment-hosted aquifers and enrichment of novel symbionts in the deep terrestrial subsurface.</title>
        <authorList>
            <person name="Probst A.J."/>
            <person name="Ladd B."/>
            <person name="Jarett J.K."/>
            <person name="Geller-Mcgrath D.E."/>
            <person name="Sieber C.M.K."/>
            <person name="Emerson J.B."/>
            <person name="Anantharaman K."/>
            <person name="Thomas B.C."/>
            <person name="Malmstrom R."/>
            <person name="Stieglmeier M."/>
            <person name="Klingl A."/>
            <person name="Woyke T."/>
            <person name="Ryan C.M."/>
            <person name="Banfield J.F."/>
        </authorList>
    </citation>
    <scope>NUCLEOTIDE SEQUENCE [LARGE SCALE GENOMIC DNA]</scope>
</reference>
<gene>
    <name evidence="1" type="ORF">COU07_01025</name>
</gene>
<proteinExistence type="predicted"/>
<dbReference type="EMBL" id="PFAZ01000001">
    <property type="protein sequence ID" value="PIR89467.1"/>
    <property type="molecule type" value="Genomic_DNA"/>
</dbReference>
<organism evidence="1 2">
    <name type="scientific">Candidatus Harrisonbacteria bacterium CG10_big_fil_rev_8_21_14_0_10_40_38</name>
    <dbReference type="NCBI Taxonomy" id="1974583"/>
    <lineage>
        <taxon>Bacteria</taxon>
        <taxon>Candidatus Harrisoniibacteriota</taxon>
    </lineage>
</organism>
<name>A0A2H0USU7_9BACT</name>
<dbReference type="Proteomes" id="UP000231157">
    <property type="component" value="Unassembled WGS sequence"/>
</dbReference>
<evidence type="ECO:0000313" key="1">
    <source>
        <dbReference type="EMBL" id="PIR89467.1"/>
    </source>
</evidence>
<evidence type="ECO:0000313" key="2">
    <source>
        <dbReference type="Proteomes" id="UP000231157"/>
    </source>
</evidence>
<protein>
    <submittedName>
        <fullName evidence="1">Uncharacterized protein</fullName>
    </submittedName>
</protein>
<sequence>MNLLGRRRSDALRIFGSERYLSANEVASVYGQEGDYGLFKPPTGPNNIRLMEACARENEENGCDWRVVYCLPFSVRVLISNARSFQPNLPTARLPYFINQPTSDSWAISEPPSGYKLIDFAPRFVGYSWDVQENLRRNESRILYRAELAHVAQALVSFRHLRGEILLNDNSHWSATWSEGWKPIYIGDNENDGWVIDSWDEDDSDGYLGICVTIPFVD</sequence>